<keyword evidence="1" id="KW-0378">Hydrolase</keyword>
<dbReference type="SUPFAM" id="SSF56317">
    <property type="entry name" value="Carbon-nitrogen hydrolase"/>
    <property type="match status" value="1"/>
</dbReference>
<sequence length="278" mass="31464">MYMRCLAKGSGLEIKVMRIGFYQFTPIPKKVKLNLDRIKSALSHIQADLIVLPELCATGYLFTSRSELSKYAEPVPDGPSCMTFLDLCRTYNLNIVFGMAERNSNKIYNTAVLITAEGKVHCYRKAHLFLNEKDRFDPGNTRFQVFQINSTKVGMLICFDYFFPEVARSLALAGAQIICHPSNLVLDYAQKMTFTRAAENRMFWILANRTGREESGAKTIIFTGRSQIVGPDGRLLYRAGSDTEELPVIEIAPSDALDKKVTPRNDLFSDRRTDLYQS</sequence>
<evidence type="ECO:0000256" key="1">
    <source>
        <dbReference type="ARBA" id="ARBA00022801"/>
    </source>
</evidence>
<dbReference type="Proteomes" id="UP000215559">
    <property type="component" value="Unassembled WGS sequence"/>
</dbReference>
<feature type="domain" description="CN hydrolase" evidence="2">
    <location>
        <begin position="17"/>
        <end position="253"/>
    </location>
</feature>
<evidence type="ECO:0000313" key="3">
    <source>
        <dbReference type="EMBL" id="OYD14514.1"/>
    </source>
</evidence>
<organism evidence="3 4">
    <name type="scientific">candidate division WOR-3 bacterium JGI_Cruoil_03_51_56</name>
    <dbReference type="NCBI Taxonomy" id="1973747"/>
    <lineage>
        <taxon>Bacteria</taxon>
        <taxon>Bacteria division WOR-3</taxon>
    </lineage>
</organism>
<reference evidence="3 4" key="1">
    <citation type="submission" date="2017-07" db="EMBL/GenBank/DDBJ databases">
        <title>Recovery of genomes from metagenomes via a dereplication, aggregation, and scoring strategy.</title>
        <authorList>
            <person name="Sieber C.M."/>
            <person name="Probst A.J."/>
            <person name="Sharrar A."/>
            <person name="Thomas B.C."/>
            <person name="Hess M."/>
            <person name="Tringe S.G."/>
            <person name="Banfield J.F."/>
        </authorList>
    </citation>
    <scope>NUCLEOTIDE SEQUENCE [LARGE SCALE GENOMIC DNA]</scope>
    <source>
        <strain evidence="3">JGI_Cruoil_03_51_56</strain>
    </source>
</reference>
<dbReference type="PANTHER" id="PTHR43674">
    <property type="entry name" value="NITRILASE C965.09-RELATED"/>
    <property type="match status" value="1"/>
</dbReference>
<dbReference type="PANTHER" id="PTHR43674:SF2">
    <property type="entry name" value="BETA-UREIDOPROPIONASE"/>
    <property type="match status" value="1"/>
</dbReference>
<protein>
    <recommendedName>
        <fullName evidence="2">CN hydrolase domain-containing protein</fullName>
    </recommendedName>
</protein>
<name>A0A235BQK8_UNCW3</name>
<dbReference type="InterPro" id="IPR050345">
    <property type="entry name" value="Aliph_Amidase/BUP"/>
</dbReference>
<evidence type="ECO:0000313" key="4">
    <source>
        <dbReference type="Proteomes" id="UP000215559"/>
    </source>
</evidence>
<proteinExistence type="predicted"/>
<comment type="caution">
    <text evidence="3">The sequence shown here is derived from an EMBL/GenBank/DDBJ whole genome shotgun (WGS) entry which is preliminary data.</text>
</comment>
<dbReference type="Pfam" id="PF00795">
    <property type="entry name" value="CN_hydrolase"/>
    <property type="match status" value="1"/>
</dbReference>
<dbReference type="InterPro" id="IPR036526">
    <property type="entry name" value="C-N_Hydrolase_sf"/>
</dbReference>
<gene>
    <name evidence="3" type="ORF">CH330_08510</name>
</gene>
<dbReference type="PROSITE" id="PS50263">
    <property type="entry name" value="CN_HYDROLASE"/>
    <property type="match status" value="1"/>
</dbReference>
<dbReference type="AlphaFoldDB" id="A0A235BQK8"/>
<dbReference type="InterPro" id="IPR003010">
    <property type="entry name" value="C-N_Hydrolase"/>
</dbReference>
<dbReference type="GO" id="GO:0016811">
    <property type="term" value="F:hydrolase activity, acting on carbon-nitrogen (but not peptide) bonds, in linear amides"/>
    <property type="evidence" value="ECO:0007669"/>
    <property type="project" value="TreeGrafter"/>
</dbReference>
<accession>A0A235BQK8</accession>
<dbReference type="Gene3D" id="3.60.110.10">
    <property type="entry name" value="Carbon-nitrogen hydrolase"/>
    <property type="match status" value="1"/>
</dbReference>
<dbReference type="EMBL" id="NOZP01000154">
    <property type="protein sequence ID" value="OYD14514.1"/>
    <property type="molecule type" value="Genomic_DNA"/>
</dbReference>
<evidence type="ECO:0000259" key="2">
    <source>
        <dbReference type="PROSITE" id="PS50263"/>
    </source>
</evidence>